<dbReference type="PANTHER" id="PTHR34208">
    <property type="entry name" value="S-ADENOSYL-L-METHIONINE-DEPENDENT METHYLTRANSFERASE-RELATED"/>
    <property type="match status" value="1"/>
</dbReference>
<dbReference type="SUPFAM" id="SSF53335">
    <property type="entry name" value="S-adenosyl-L-methionine-dependent methyltransferases"/>
    <property type="match status" value="1"/>
</dbReference>
<sequence>MSRKPGHSSRRYADGGGRSNYLTIGLVVGALLIVCYWYSGSGGFGSSKSIVSRVEGDLSCSADVLQAIPVLKKAYGDSVRKVLHVGPDTCSVITSLLKEEETEAFGVEPYDIEDADGACKSLVRKGLVRVADIKFPLPYKSKSFNLVVVTDALDYLSPKYLNKTLPDLARISADGMVVFAGLPGQRKVKNAEVSKFGRPAKFRSSSWWVRFFVQTNLEENSAAIKKFEQAAAKNSFKPSCQIFHLKSLN</sequence>
<dbReference type="Gramene" id="Kaladp0071s0401.1.v1.1">
    <property type="protein sequence ID" value="Kaladp0071s0401.1.v1.1"/>
    <property type="gene ID" value="Kaladp0071s0401.v1.1"/>
</dbReference>
<keyword evidence="3" id="KW-1185">Reference proteome</keyword>
<proteinExistence type="predicted"/>
<dbReference type="InterPro" id="IPR044689">
    <property type="entry name" value="CGR2/3"/>
</dbReference>
<dbReference type="AlphaFoldDB" id="A0A7N0ULQ9"/>
<keyword evidence="1" id="KW-0812">Transmembrane</keyword>
<dbReference type="GO" id="GO:0008168">
    <property type="term" value="F:methyltransferase activity"/>
    <property type="evidence" value="ECO:0007669"/>
    <property type="project" value="InterPro"/>
</dbReference>
<dbReference type="GO" id="GO:0045488">
    <property type="term" value="P:pectin metabolic process"/>
    <property type="evidence" value="ECO:0007669"/>
    <property type="project" value="InterPro"/>
</dbReference>
<keyword evidence="1" id="KW-0472">Membrane</keyword>
<dbReference type="Gene3D" id="3.40.50.150">
    <property type="entry name" value="Vaccinia Virus protein VP39"/>
    <property type="match status" value="1"/>
</dbReference>
<evidence type="ECO:0000313" key="2">
    <source>
        <dbReference type="EnsemblPlants" id="Kaladp0071s0401.1.v1.1"/>
    </source>
</evidence>
<name>A0A7N0ULQ9_KALFE</name>
<accession>A0A7N0ULQ9</accession>
<dbReference type="PANTHER" id="PTHR34208:SF18">
    <property type="entry name" value="PECTIN METHYLESTERASE CGR3-RELATED"/>
    <property type="match status" value="1"/>
</dbReference>
<dbReference type="OMA" id="FREFTCF"/>
<keyword evidence="1" id="KW-1133">Transmembrane helix</keyword>
<dbReference type="Proteomes" id="UP000594263">
    <property type="component" value="Unplaced"/>
</dbReference>
<reference evidence="2" key="1">
    <citation type="submission" date="2021-01" db="UniProtKB">
        <authorList>
            <consortium name="EnsemblPlants"/>
        </authorList>
    </citation>
    <scope>IDENTIFICATION</scope>
</reference>
<organism evidence="2 3">
    <name type="scientific">Kalanchoe fedtschenkoi</name>
    <name type="common">Lavender scallops</name>
    <name type="synonym">South American air plant</name>
    <dbReference type="NCBI Taxonomy" id="63787"/>
    <lineage>
        <taxon>Eukaryota</taxon>
        <taxon>Viridiplantae</taxon>
        <taxon>Streptophyta</taxon>
        <taxon>Embryophyta</taxon>
        <taxon>Tracheophyta</taxon>
        <taxon>Spermatophyta</taxon>
        <taxon>Magnoliopsida</taxon>
        <taxon>eudicotyledons</taxon>
        <taxon>Gunneridae</taxon>
        <taxon>Pentapetalae</taxon>
        <taxon>Saxifragales</taxon>
        <taxon>Crassulaceae</taxon>
        <taxon>Kalanchoe</taxon>
    </lineage>
</organism>
<protein>
    <submittedName>
        <fullName evidence="2">Uncharacterized protein</fullName>
    </submittedName>
</protein>
<evidence type="ECO:0000313" key="3">
    <source>
        <dbReference type="Proteomes" id="UP000594263"/>
    </source>
</evidence>
<dbReference type="InterPro" id="IPR029063">
    <property type="entry name" value="SAM-dependent_MTases_sf"/>
</dbReference>
<evidence type="ECO:0000256" key="1">
    <source>
        <dbReference type="SAM" id="Phobius"/>
    </source>
</evidence>
<dbReference type="EnsemblPlants" id="Kaladp0071s0401.1.v1.1">
    <property type="protein sequence ID" value="Kaladp0071s0401.1.v1.1"/>
    <property type="gene ID" value="Kaladp0071s0401.v1.1"/>
</dbReference>
<feature type="transmembrane region" description="Helical" evidence="1">
    <location>
        <begin position="21"/>
        <end position="39"/>
    </location>
</feature>